<evidence type="ECO:0000313" key="3">
    <source>
        <dbReference type="Proteomes" id="UP001152622"/>
    </source>
</evidence>
<evidence type="ECO:0000313" key="2">
    <source>
        <dbReference type="EMBL" id="KAJ8365288.1"/>
    </source>
</evidence>
<organism evidence="2 3">
    <name type="scientific">Synaphobranchus kaupii</name>
    <name type="common">Kaup's arrowtooth eel</name>
    <dbReference type="NCBI Taxonomy" id="118154"/>
    <lineage>
        <taxon>Eukaryota</taxon>
        <taxon>Metazoa</taxon>
        <taxon>Chordata</taxon>
        <taxon>Craniata</taxon>
        <taxon>Vertebrata</taxon>
        <taxon>Euteleostomi</taxon>
        <taxon>Actinopterygii</taxon>
        <taxon>Neopterygii</taxon>
        <taxon>Teleostei</taxon>
        <taxon>Anguilliformes</taxon>
        <taxon>Synaphobranchidae</taxon>
        <taxon>Synaphobranchus</taxon>
    </lineage>
</organism>
<sequence>MAEARDHALFPRALSTRPQEIRLRLGCVLQALTLLHTSPPFLPTPLDQHYGSLYCLSLTPISISKALTPVTNWPAFTAPWVKCTRNIGGTSERGHQEPALLGPISNTRGTRDMKEFTHWLGLELAILPPRIRTVLQAVSCGKEGGRFRSSQSPQHGNDSVPVVGARQRYPTLEGRSLEQEGPGSVEGSAGLSAVRTPVQMVLPACEVLWFWLWCRVASLETEEPRCTAHRRPPRY</sequence>
<reference evidence="2" key="1">
    <citation type="journal article" date="2023" name="Science">
        <title>Genome structures resolve the early diversification of teleost fishes.</title>
        <authorList>
            <person name="Parey E."/>
            <person name="Louis A."/>
            <person name="Montfort J."/>
            <person name="Bouchez O."/>
            <person name="Roques C."/>
            <person name="Iampietro C."/>
            <person name="Lluch J."/>
            <person name="Castinel A."/>
            <person name="Donnadieu C."/>
            <person name="Desvignes T."/>
            <person name="Floi Bucao C."/>
            <person name="Jouanno E."/>
            <person name="Wen M."/>
            <person name="Mejri S."/>
            <person name="Dirks R."/>
            <person name="Jansen H."/>
            <person name="Henkel C."/>
            <person name="Chen W.J."/>
            <person name="Zahm M."/>
            <person name="Cabau C."/>
            <person name="Klopp C."/>
            <person name="Thompson A.W."/>
            <person name="Robinson-Rechavi M."/>
            <person name="Braasch I."/>
            <person name="Lecointre G."/>
            <person name="Bobe J."/>
            <person name="Postlethwait J.H."/>
            <person name="Berthelot C."/>
            <person name="Roest Crollius H."/>
            <person name="Guiguen Y."/>
        </authorList>
    </citation>
    <scope>NUCLEOTIDE SEQUENCE</scope>
    <source>
        <strain evidence="2">WJC10195</strain>
    </source>
</reference>
<comment type="caution">
    <text evidence="2">The sequence shown here is derived from an EMBL/GenBank/DDBJ whole genome shotgun (WGS) entry which is preliminary data.</text>
</comment>
<gene>
    <name evidence="2" type="ORF">SKAU_G00141190</name>
</gene>
<name>A0A9Q1FTB6_SYNKA</name>
<protein>
    <submittedName>
        <fullName evidence="2">Uncharacterized protein</fullName>
    </submittedName>
</protein>
<evidence type="ECO:0000256" key="1">
    <source>
        <dbReference type="SAM" id="MobiDB-lite"/>
    </source>
</evidence>
<dbReference type="EMBL" id="JAINUF010000004">
    <property type="protein sequence ID" value="KAJ8365288.1"/>
    <property type="molecule type" value="Genomic_DNA"/>
</dbReference>
<accession>A0A9Q1FTB6</accession>
<feature type="region of interest" description="Disordered" evidence="1">
    <location>
        <begin position="144"/>
        <end position="163"/>
    </location>
</feature>
<dbReference type="AlphaFoldDB" id="A0A9Q1FTB6"/>
<keyword evidence="3" id="KW-1185">Reference proteome</keyword>
<proteinExistence type="predicted"/>
<feature type="compositionally biased region" description="Polar residues" evidence="1">
    <location>
        <begin position="148"/>
        <end position="157"/>
    </location>
</feature>
<dbReference type="Proteomes" id="UP001152622">
    <property type="component" value="Chromosome 4"/>
</dbReference>